<proteinExistence type="predicted"/>
<gene>
    <name evidence="1" type="ORF">ANCCEY_05147</name>
</gene>
<evidence type="ECO:0000313" key="1">
    <source>
        <dbReference type="EMBL" id="EPB75789.1"/>
    </source>
</evidence>
<dbReference type="Proteomes" id="UP000054495">
    <property type="component" value="Unassembled WGS sequence"/>
</dbReference>
<reference evidence="1 2" key="1">
    <citation type="submission" date="2013-05" db="EMBL/GenBank/DDBJ databases">
        <title>Draft genome of the parasitic nematode Anyclostoma ceylanicum.</title>
        <authorList>
            <person name="Mitreva M."/>
        </authorList>
    </citation>
    <scope>NUCLEOTIDE SEQUENCE [LARGE SCALE GENOMIC DNA]</scope>
</reference>
<sequence length="68" mass="7947">MEKSEKWEEISLPPVFFSNQPLFQTGGVSSLFNSPFRVIGKRNQMYGLYRNADFDFRPVPLSPEQIDY</sequence>
<accession>A0A0D6LVE6</accession>
<protein>
    <submittedName>
        <fullName evidence="1">Uncharacterized protein</fullName>
    </submittedName>
</protein>
<name>A0A0D6LVE6_9BILA</name>
<organism evidence="1 2">
    <name type="scientific">Ancylostoma ceylanicum</name>
    <dbReference type="NCBI Taxonomy" id="53326"/>
    <lineage>
        <taxon>Eukaryota</taxon>
        <taxon>Metazoa</taxon>
        <taxon>Ecdysozoa</taxon>
        <taxon>Nematoda</taxon>
        <taxon>Chromadorea</taxon>
        <taxon>Rhabditida</taxon>
        <taxon>Rhabditina</taxon>
        <taxon>Rhabditomorpha</taxon>
        <taxon>Strongyloidea</taxon>
        <taxon>Ancylostomatidae</taxon>
        <taxon>Ancylostomatinae</taxon>
        <taxon>Ancylostoma</taxon>
    </lineage>
</organism>
<dbReference type="AlphaFoldDB" id="A0A0D6LVE6"/>
<dbReference type="EMBL" id="KE124888">
    <property type="protein sequence ID" value="EPB75789.1"/>
    <property type="molecule type" value="Genomic_DNA"/>
</dbReference>
<keyword evidence="2" id="KW-1185">Reference proteome</keyword>
<evidence type="ECO:0000313" key="2">
    <source>
        <dbReference type="Proteomes" id="UP000054495"/>
    </source>
</evidence>